<accession>X7ZC83</accession>
<dbReference type="PATRIC" id="fig|1299334.3.peg.8428"/>
<feature type="region of interest" description="Disordered" evidence="1">
    <location>
        <begin position="1"/>
        <end position="40"/>
    </location>
</feature>
<gene>
    <name evidence="2" type="ORF">I553_1170</name>
</gene>
<reference evidence="2" key="1">
    <citation type="submission" date="2014-01" db="EMBL/GenBank/DDBJ databases">
        <authorList>
            <person name="Brown-Elliot B."/>
            <person name="Wallace R."/>
            <person name="Lenaerts A."/>
            <person name="Ordway D."/>
            <person name="DeGroote M.A."/>
            <person name="Parker T."/>
            <person name="Sizemore C."/>
            <person name="Tallon L.J."/>
            <person name="Sadzewicz L.K."/>
            <person name="Sengamalay N."/>
            <person name="Fraser C.M."/>
            <person name="Hine E."/>
            <person name="Shefchek K.A."/>
            <person name="Das S.P."/>
            <person name="Tettelin H."/>
        </authorList>
    </citation>
    <scope>NUCLEOTIDE SEQUENCE [LARGE SCALE GENOMIC DNA]</scope>
    <source>
        <strain evidence="2">4042</strain>
    </source>
</reference>
<evidence type="ECO:0000313" key="2">
    <source>
        <dbReference type="EMBL" id="EUA16195.1"/>
    </source>
</evidence>
<dbReference type="AlphaFoldDB" id="X7ZC83"/>
<proteinExistence type="predicted"/>
<dbReference type="EMBL" id="JAOB01000080">
    <property type="protein sequence ID" value="EUA16195.1"/>
    <property type="molecule type" value="Genomic_DNA"/>
</dbReference>
<organism evidence="2">
    <name type="scientific">Mycobacterium xenopi 4042</name>
    <dbReference type="NCBI Taxonomy" id="1299334"/>
    <lineage>
        <taxon>Bacteria</taxon>
        <taxon>Bacillati</taxon>
        <taxon>Actinomycetota</taxon>
        <taxon>Actinomycetes</taxon>
        <taxon>Mycobacteriales</taxon>
        <taxon>Mycobacteriaceae</taxon>
        <taxon>Mycobacterium</taxon>
    </lineage>
</organism>
<protein>
    <submittedName>
        <fullName evidence="2">Putative integral membrane domain protein</fullName>
    </submittedName>
</protein>
<comment type="caution">
    <text evidence="2">The sequence shown here is derived from an EMBL/GenBank/DDBJ whole genome shotgun (WGS) entry which is preliminary data.</text>
</comment>
<evidence type="ECO:0000256" key="1">
    <source>
        <dbReference type="SAM" id="MobiDB-lite"/>
    </source>
</evidence>
<name>X7ZC83_MYCXE</name>
<sequence length="40" mass="4187">MLDGEPVAAQPCEREPIALPAGQQELVISPATRLRSTGPS</sequence>